<comment type="caution">
    <text evidence="1">The sequence shown here is derived from an EMBL/GenBank/DDBJ whole genome shotgun (WGS) entry which is preliminary data.</text>
</comment>
<evidence type="ECO:0000313" key="2">
    <source>
        <dbReference type="Proteomes" id="UP000603453"/>
    </source>
</evidence>
<sequence length="87" mass="10303">MLCNIGFQNREIYLININQAAGVDLDVDYTEDSDDIDETQLLDELTEERFNALENSISIIPQNGYLDKYLEAYRTIFSYFLQYYRIE</sequence>
<keyword evidence="2" id="KW-1185">Reference proteome</keyword>
<gene>
    <name evidence="1" type="ORF">INT47_010130</name>
</gene>
<evidence type="ECO:0000313" key="1">
    <source>
        <dbReference type="EMBL" id="KAG2190990.1"/>
    </source>
</evidence>
<proteinExistence type="predicted"/>
<dbReference type="Proteomes" id="UP000603453">
    <property type="component" value="Unassembled WGS sequence"/>
</dbReference>
<organism evidence="1 2">
    <name type="scientific">Mucor saturninus</name>
    <dbReference type="NCBI Taxonomy" id="64648"/>
    <lineage>
        <taxon>Eukaryota</taxon>
        <taxon>Fungi</taxon>
        <taxon>Fungi incertae sedis</taxon>
        <taxon>Mucoromycota</taxon>
        <taxon>Mucoromycotina</taxon>
        <taxon>Mucoromycetes</taxon>
        <taxon>Mucorales</taxon>
        <taxon>Mucorineae</taxon>
        <taxon>Mucoraceae</taxon>
        <taxon>Mucor</taxon>
    </lineage>
</organism>
<protein>
    <submittedName>
        <fullName evidence="1">Uncharacterized protein</fullName>
    </submittedName>
</protein>
<dbReference type="EMBL" id="JAEPRD010000498">
    <property type="protein sequence ID" value="KAG2190990.1"/>
    <property type="molecule type" value="Genomic_DNA"/>
</dbReference>
<accession>A0A8H7QF56</accession>
<reference evidence="1" key="1">
    <citation type="submission" date="2020-12" db="EMBL/GenBank/DDBJ databases">
        <title>Metabolic potential, ecology and presence of endohyphal bacteria is reflected in genomic diversity of Mucoromycotina.</title>
        <authorList>
            <person name="Muszewska A."/>
            <person name="Okrasinska A."/>
            <person name="Steczkiewicz K."/>
            <person name="Drgas O."/>
            <person name="Orlowska M."/>
            <person name="Perlinska-Lenart U."/>
            <person name="Aleksandrzak-Piekarczyk T."/>
            <person name="Szatraj K."/>
            <person name="Zielenkiewicz U."/>
            <person name="Pilsyk S."/>
            <person name="Malc E."/>
            <person name="Mieczkowski P."/>
            <person name="Kruszewska J.S."/>
            <person name="Biernat P."/>
            <person name="Pawlowska J."/>
        </authorList>
    </citation>
    <scope>NUCLEOTIDE SEQUENCE</scope>
    <source>
        <strain evidence="1">WA0000017839</strain>
    </source>
</reference>
<name>A0A8H7QF56_9FUNG</name>
<dbReference type="AlphaFoldDB" id="A0A8H7QF56"/>